<comment type="caution">
    <text evidence="1">The sequence shown here is derived from an EMBL/GenBank/DDBJ whole genome shotgun (WGS) entry which is preliminary data.</text>
</comment>
<gene>
    <name evidence="1" type="ORF">G9Q97_24060</name>
</gene>
<dbReference type="InterPro" id="IPR038636">
    <property type="entry name" value="Wzi_sf"/>
</dbReference>
<organism evidence="1 2">
    <name type="scientific">Cyclobacterium plantarum</name>
    <dbReference type="NCBI Taxonomy" id="2716263"/>
    <lineage>
        <taxon>Bacteria</taxon>
        <taxon>Pseudomonadati</taxon>
        <taxon>Bacteroidota</taxon>
        <taxon>Cytophagia</taxon>
        <taxon>Cytophagales</taxon>
        <taxon>Cyclobacteriaceae</taxon>
        <taxon>Cyclobacterium</taxon>
    </lineage>
</organism>
<dbReference type="Gene3D" id="2.40.160.130">
    <property type="entry name" value="Capsule assembly protein Wzi"/>
    <property type="match status" value="1"/>
</dbReference>
<accession>A0ABX0HEZ8</accession>
<dbReference type="Pfam" id="PF14052">
    <property type="entry name" value="Caps_assemb_Wzi"/>
    <property type="match status" value="1"/>
</dbReference>
<reference evidence="1 2" key="1">
    <citation type="submission" date="2020-03" db="EMBL/GenBank/DDBJ databases">
        <title>Cyclobacterium plantarum sp. nov., a marine bacterium isolated from a coastal-marine wetland.</title>
        <authorList>
            <person name="Sanchez-Porro C."/>
            <person name="Ventosa A."/>
            <person name="Amoozegar M."/>
        </authorList>
    </citation>
    <scope>NUCLEOTIDE SEQUENCE [LARGE SCALE GENOMIC DNA]</scope>
    <source>
        <strain evidence="1 2">GBPx2</strain>
    </source>
</reference>
<proteinExistence type="predicted"/>
<protein>
    <submittedName>
        <fullName evidence="1">Capsule assembly Wzi family protein</fullName>
    </submittedName>
</protein>
<keyword evidence="2" id="KW-1185">Reference proteome</keyword>
<dbReference type="Proteomes" id="UP000649799">
    <property type="component" value="Unassembled WGS sequence"/>
</dbReference>
<evidence type="ECO:0000313" key="2">
    <source>
        <dbReference type="Proteomes" id="UP000649799"/>
    </source>
</evidence>
<dbReference type="EMBL" id="JAANYN010000019">
    <property type="protein sequence ID" value="NHE59890.1"/>
    <property type="molecule type" value="Genomic_DNA"/>
</dbReference>
<evidence type="ECO:0000313" key="1">
    <source>
        <dbReference type="EMBL" id="NHE59890.1"/>
    </source>
</evidence>
<dbReference type="InterPro" id="IPR026950">
    <property type="entry name" value="Caps_assemb_Wzi"/>
</dbReference>
<dbReference type="RefSeq" id="WP_166151716.1">
    <property type="nucleotide sequence ID" value="NZ_JAANYN010000019.1"/>
</dbReference>
<sequence length="576" mass="65963">MIRQAKKKPCINPLRRMERPVFVFFLFLCYADLSGQSLPVNFPLYQDYLRRQQIAGEFPIEHSFQLLPLQAEFTEKQHILADSNTNLGFTKPLLPGKSGIQFHLLPLLLSQNFNASYPYGWGEGPILPARGFQHLLEVGFQANFGPVSLQLYPQFFHAQNLPFQEYDNSLPEIFFIRISNFIGRLDIPVRHGNQPIRRALPGNSHLKVNFGAFAAGISTENLWWGPGIQQALLISDNAEGFPHATIHTRKPARTAIGHFEGQYFMGKLGNSHLPYYSDSSFERFRTFPDDWRYFTGITLNYSPKWVNGLSIGVGRTFMMYSRKLAENGWAAWFPVFEGLQKERVGLNASRARETDQHFSAFGRWVLPKVKMEIYGEFIRTDHALNWRELILNPEHARGYTLGFSKIVRLREKKQVFINLEMTQTENSINNLVKYEGSNFNFNHGGLGLYENFQVVHGLTHKGEIIGSGLGHSGNSARFTVSKVNGLNTWGFSLERLSRDNNFYNFNQANGLDLLPWVDLSLGAHWEKKVGHFLFSGRARLIRSHNYNYGIKQSNSLGDIGEKQLNFHSRINLAYLF</sequence>
<name>A0ABX0HEZ8_9BACT</name>